<proteinExistence type="predicted"/>
<evidence type="ECO:0000313" key="3">
    <source>
        <dbReference type="EMBL" id="EIZ00286.1"/>
    </source>
</evidence>
<feature type="chain" id="PRO_5003719261" description="Rhodanese domain-containing protein" evidence="1">
    <location>
        <begin position="30"/>
        <end position="146"/>
    </location>
</feature>
<dbReference type="Pfam" id="PF00581">
    <property type="entry name" value="Rhodanese"/>
    <property type="match status" value="1"/>
</dbReference>
<gene>
    <name evidence="3" type="ORF">HMPREF1080_01334</name>
</gene>
<reference evidence="3 4" key="1">
    <citation type="submission" date="2012-02" db="EMBL/GenBank/DDBJ databases">
        <title>The Genome Sequence of Bacteroides fragilis CL05T12C13.</title>
        <authorList>
            <consortium name="The Broad Institute Genome Sequencing Platform"/>
            <person name="Earl A."/>
            <person name="Ward D."/>
            <person name="Feldgarden M."/>
            <person name="Gevers D."/>
            <person name="Zitomersky N.L."/>
            <person name="Coyne M.J."/>
            <person name="Comstock L.E."/>
            <person name="Young S.K."/>
            <person name="Zeng Q."/>
            <person name="Gargeya S."/>
            <person name="Fitzgerald M."/>
            <person name="Haas B."/>
            <person name="Abouelleil A."/>
            <person name="Alvarado L."/>
            <person name="Arachchi H.M."/>
            <person name="Berlin A."/>
            <person name="Chapman S.B."/>
            <person name="Gearin G."/>
            <person name="Goldberg J."/>
            <person name="Griggs A."/>
            <person name="Gujja S."/>
            <person name="Hansen M."/>
            <person name="Heiman D."/>
            <person name="Howarth C."/>
            <person name="Larimer J."/>
            <person name="Lui A."/>
            <person name="MacDonald P.J.P."/>
            <person name="McCowen C."/>
            <person name="Montmayeur A."/>
            <person name="Murphy C."/>
            <person name="Neiman D."/>
            <person name="Pearson M."/>
            <person name="Priest M."/>
            <person name="Roberts A."/>
            <person name="Saif S."/>
            <person name="Shea T."/>
            <person name="Sisk P."/>
            <person name="Stolte C."/>
            <person name="Sykes S."/>
            <person name="Wortman J."/>
            <person name="Nusbaum C."/>
            <person name="Birren B."/>
        </authorList>
    </citation>
    <scope>NUCLEOTIDE SEQUENCE [LARGE SCALE GENOMIC DNA]</scope>
    <source>
        <strain evidence="3 4">CL05T12C13</strain>
    </source>
</reference>
<sequence>MKTLDVLSKVRLVAIAMFAVLGISMSVHAQDSEKNISKTNALGEISPSKALNYMKSTKGLVIVDVATAREYKEKHFEGAINIHYTEMEKRYNEIPKNSIVLLHCRLGMVVPKAYKILLEKRPDLKEISYINGAPLFDEYNKWIKNK</sequence>
<evidence type="ECO:0000256" key="1">
    <source>
        <dbReference type="SAM" id="SignalP"/>
    </source>
</evidence>
<dbReference type="EMBL" id="AGXP01000016">
    <property type="protein sequence ID" value="EIZ00286.1"/>
    <property type="molecule type" value="Genomic_DNA"/>
</dbReference>
<dbReference type="SMART" id="SM00450">
    <property type="entry name" value="RHOD"/>
    <property type="match status" value="1"/>
</dbReference>
<dbReference type="InterPro" id="IPR001763">
    <property type="entry name" value="Rhodanese-like_dom"/>
</dbReference>
<dbReference type="PATRIC" id="fig|997881.3.peg.1391"/>
<keyword evidence="1" id="KW-0732">Signal</keyword>
<feature type="signal peptide" evidence="1">
    <location>
        <begin position="1"/>
        <end position="29"/>
    </location>
</feature>
<evidence type="ECO:0000313" key="4">
    <source>
        <dbReference type="Proteomes" id="UP000003917"/>
    </source>
</evidence>
<protein>
    <recommendedName>
        <fullName evidence="2">Rhodanese domain-containing protein</fullName>
    </recommendedName>
</protein>
<feature type="domain" description="Rhodanese" evidence="2">
    <location>
        <begin position="56"/>
        <end position="120"/>
    </location>
</feature>
<dbReference type="Proteomes" id="UP000003917">
    <property type="component" value="Unassembled WGS sequence"/>
</dbReference>
<dbReference type="PROSITE" id="PS50206">
    <property type="entry name" value="RHODANESE_3"/>
    <property type="match status" value="1"/>
</dbReference>
<dbReference type="Gene3D" id="3.40.250.10">
    <property type="entry name" value="Rhodanese-like domain"/>
    <property type="match status" value="1"/>
</dbReference>
<dbReference type="InterPro" id="IPR036873">
    <property type="entry name" value="Rhodanese-like_dom_sf"/>
</dbReference>
<comment type="caution">
    <text evidence="3">The sequence shown here is derived from an EMBL/GenBank/DDBJ whole genome shotgun (WGS) entry which is preliminary data.</text>
</comment>
<name>I9BKJ7_BACFG</name>
<evidence type="ECO:0000259" key="2">
    <source>
        <dbReference type="PROSITE" id="PS50206"/>
    </source>
</evidence>
<dbReference type="HOGENOM" id="CLU_1773671_0_0_10"/>
<accession>I9BKJ7</accession>
<dbReference type="AlphaFoldDB" id="I9BKJ7"/>
<organism evidence="3 4">
    <name type="scientific">Bacteroides fragilis CL05T12C13</name>
    <dbReference type="NCBI Taxonomy" id="997881"/>
    <lineage>
        <taxon>Bacteria</taxon>
        <taxon>Pseudomonadati</taxon>
        <taxon>Bacteroidota</taxon>
        <taxon>Bacteroidia</taxon>
        <taxon>Bacteroidales</taxon>
        <taxon>Bacteroidaceae</taxon>
        <taxon>Bacteroides</taxon>
    </lineage>
</organism>
<dbReference type="RefSeq" id="WP_005800848.1">
    <property type="nucleotide sequence ID" value="NZ_JH724193.1"/>
</dbReference>
<dbReference type="SUPFAM" id="SSF52821">
    <property type="entry name" value="Rhodanese/Cell cycle control phosphatase"/>
    <property type="match status" value="1"/>
</dbReference>